<evidence type="ECO:0000256" key="4">
    <source>
        <dbReference type="ARBA" id="ARBA00022490"/>
    </source>
</evidence>
<dbReference type="Proteomes" id="UP000319557">
    <property type="component" value="Chromosome"/>
</dbReference>
<evidence type="ECO:0000256" key="6">
    <source>
        <dbReference type="ARBA" id="ARBA00022723"/>
    </source>
</evidence>
<dbReference type="GO" id="GO:0046872">
    <property type="term" value="F:metal ion binding"/>
    <property type="evidence" value="ECO:0007669"/>
    <property type="project" value="UniProtKB-KW"/>
</dbReference>
<keyword evidence="7" id="KW-0547">Nucleotide-binding</keyword>
<evidence type="ECO:0000256" key="5">
    <source>
        <dbReference type="ARBA" id="ARBA00022694"/>
    </source>
</evidence>
<reference evidence="11 12" key="1">
    <citation type="submission" date="2019-02" db="EMBL/GenBank/DDBJ databases">
        <title>Deep-cultivation of Planctomycetes and their phenomic and genomic characterization uncovers novel biology.</title>
        <authorList>
            <person name="Wiegand S."/>
            <person name="Jogler M."/>
            <person name="Boedeker C."/>
            <person name="Pinto D."/>
            <person name="Vollmers J."/>
            <person name="Rivas-Marin E."/>
            <person name="Kohn T."/>
            <person name="Peeters S.H."/>
            <person name="Heuer A."/>
            <person name="Rast P."/>
            <person name="Oberbeckmann S."/>
            <person name="Bunk B."/>
            <person name="Jeske O."/>
            <person name="Meyerdierks A."/>
            <person name="Storesund J.E."/>
            <person name="Kallscheuer N."/>
            <person name="Luecker S."/>
            <person name="Lage O.M."/>
            <person name="Pohl T."/>
            <person name="Merkel B.J."/>
            <person name="Hornburger P."/>
            <person name="Mueller R.-W."/>
            <person name="Bruemmer F."/>
            <person name="Labrenz M."/>
            <person name="Spormann A.M."/>
            <person name="Op den Camp H."/>
            <person name="Overmann J."/>
            <person name="Amann R."/>
            <person name="Jetten M.S.M."/>
            <person name="Mascher T."/>
            <person name="Medema M.H."/>
            <person name="Devos D.P."/>
            <person name="Kaster A.-K."/>
            <person name="Ovreas L."/>
            <person name="Rohde M."/>
            <person name="Galperin M.Y."/>
            <person name="Jogler C."/>
        </authorList>
    </citation>
    <scope>NUCLEOTIDE SEQUENCE [LARGE SCALE GENOMIC DNA]</scope>
    <source>
        <strain evidence="11 12">EC9</strain>
    </source>
</reference>
<dbReference type="InterPro" id="IPR027417">
    <property type="entry name" value="P-loop_NTPase"/>
</dbReference>
<evidence type="ECO:0000256" key="10">
    <source>
        <dbReference type="ARBA" id="ARBA00032441"/>
    </source>
</evidence>
<keyword evidence="9" id="KW-0460">Magnesium</keyword>
<keyword evidence="4" id="KW-0963">Cytoplasm</keyword>
<keyword evidence="12" id="KW-1185">Reference proteome</keyword>
<dbReference type="OrthoDB" id="9815896at2"/>
<accession>A0A517LXS0</accession>
<keyword evidence="5" id="KW-0819">tRNA processing</keyword>
<dbReference type="Pfam" id="PF02367">
    <property type="entry name" value="TsaE"/>
    <property type="match status" value="1"/>
</dbReference>
<gene>
    <name evidence="11" type="primary">tsaE</name>
    <name evidence="11" type="ORF">EC9_15870</name>
</gene>
<protein>
    <recommendedName>
        <fullName evidence="3">tRNA threonylcarbamoyladenosine biosynthesis protein TsaE</fullName>
    </recommendedName>
    <alternativeName>
        <fullName evidence="10">t(6)A37 threonylcarbamoyladenosine biosynthesis protein TsaE</fullName>
    </alternativeName>
</protein>
<dbReference type="AlphaFoldDB" id="A0A517LXS0"/>
<dbReference type="PANTHER" id="PTHR33540">
    <property type="entry name" value="TRNA THREONYLCARBAMOYLADENOSINE BIOSYNTHESIS PROTEIN TSAE"/>
    <property type="match status" value="1"/>
</dbReference>
<evidence type="ECO:0000313" key="11">
    <source>
        <dbReference type="EMBL" id="QDS87409.1"/>
    </source>
</evidence>
<evidence type="ECO:0000256" key="7">
    <source>
        <dbReference type="ARBA" id="ARBA00022741"/>
    </source>
</evidence>
<dbReference type="GO" id="GO:0002949">
    <property type="term" value="P:tRNA threonylcarbamoyladenosine modification"/>
    <property type="evidence" value="ECO:0007669"/>
    <property type="project" value="InterPro"/>
</dbReference>
<evidence type="ECO:0000256" key="3">
    <source>
        <dbReference type="ARBA" id="ARBA00019010"/>
    </source>
</evidence>
<proteinExistence type="inferred from homology"/>
<dbReference type="Gene3D" id="3.40.50.300">
    <property type="entry name" value="P-loop containing nucleotide triphosphate hydrolases"/>
    <property type="match status" value="1"/>
</dbReference>
<dbReference type="GO" id="GO:0005524">
    <property type="term" value="F:ATP binding"/>
    <property type="evidence" value="ECO:0007669"/>
    <property type="project" value="UniProtKB-KW"/>
</dbReference>
<evidence type="ECO:0000256" key="8">
    <source>
        <dbReference type="ARBA" id="ARBA00022840"/>
    </source>
</evidence>
<organism evidence="11 12">
    <name type="scientific">Rosistilla ulvae</name>
    <dbReference type="NCBI Taxonomy" id="1930277"/>
    <lineage>
        <taxon>Bacteria</taxon>
        <taxon>Pseudomonadati</taxon>
        <taxon>Planctomycetota</taxon>
        <taxon>Planctomycetia</taxon>
        <taxon>Pirellulales</taxon>
        <taxon>Pirellulaceae</taxon>
        <taxon>Rosistilla</taxon>
    </lineage>
</organism>
<evidence type="ECO:0000256" key="1">
    <source>
        <dbReference type="ARBA" id="ARBA00004496"/>
    </source>
</evidence>
<dbReference type="InterPro" id="IPR003442">
    <property type="entry name" value="T6A_TsaE"/>
</dbReference>
<name>A0A517LXS0_9BACT</name>
<keyword evidence="6" id="KW-0479">Metal-binding</keyword>
<evidence type="ECO:0000313" key="12">
    <source>
        <dbReference type="Proteomes" id="UP000319557"/>
    </source>
</evidence>
<dbReference type="SUPFAM" id="SSF52540">
    <property type="entry name" value="P-loop containing nucleoside triphosphate hydrolases"/>
    <property type="match status" value="1"/>
</dbReference>
<dbReference type="GO" id="GO:0005737">
    <property type="term" value="C:cytoplasm"/>
    <property type="evidence" value="ECO:0007669"/>
    <property type="project" value="UniProtKB-SubCell"/>
</dbReference>
<evidence type="ECO:0000256" key="2">
    <source>
        <dbReference type="ARBA" id="ARBA00007599"/>
    </source>
</evidence>
<sequence length="158" mass="17724">MHNHQLCRMSIHSLDDTDRLGRMLAQRLPDRATIGLVGTLGAGKTRLVQSVAAAIGVPEGTATSPTFTLIQPYHAANRRLYHVDAYRVNDLDEFLELGIEELMEEPGAWVFVEWGDRVADVFPDETLWLRIEVASPTQREVTFFGDPAVWESLFSNSL</sequence>
<dbReference type="KEGG" id="ruv:EC9_15870"/>
<comment type="subcellular location">
    <subcellularLocation>
        <location evidence="1">Cytoplasm</location>
    </subcellularLocation>
</comment>
<dbReference type="PANTHER" id="PTHR33540:SF2">
    <property type="entry name" value="TRNA THREONYLCARBAMOYLADENOSINE BIOSYNTHESIS PROTEIN TSAE"/>
    <property type="match status" value="1"/>
</dbReference>
<dbReference type="NCBIfam" id="TIGR00150">
    <property type="entry name" value="T6A_YjeE"/>
    <property type="match status" value="1"/>
</dbReference>
<dbReference type="EMBL" id="CP036261">
    <property type="protein sequence ID" value="QDS87409.1"/>
    <property type="molecule type" value="Genomic_DNA"/>
</dbReference>
<comment type="similarity">
    <text evidence="2">Belongs to the TsaE family.</text>
</comment>
<evidence type="ECO:0000256" key="9">
    <source>
        <dbReference type="ARBA" id="ARBA00022842"/>
    </source>
</evidence>
<keyword evidence="8" id="KW-0067">ATP-binding</keyword>